<dbReference type="RefSeq" id="WP_379873193.1">
    <property type="nucleotide sequence ID" value="NZ_JBHTBH010000012.1"/>
</dbReference>
<evidence type="ECO:0000313" key="11">
    <source>
        <dbReference type="EMBL" id="MFC7330556.1"/>
    </source>
</evidence>
<gene>
    <name evidence="11" type="ORF">ACFQRF_22765</name>
</gene>
<dbReference type="InterPro" id="IPR006311">
    <property type="entry name" value="TAT_signal"/>
</dbReference>
<evidence type="ECO:0000256" key="4">
    <source>
        <dbReference type="ARBA" id="ARBA00022723"/>
    </source>
</evidence>
<keyword evidence="12" id="KW-1185">Reference proteome</keyword>
<sequence>MSAGASCACGLSRRRLLGTAGAAGAAALGASACTPPEDRPRPQDSLHGQVVAQTTDVPVGGGHLVIRGKLVITQPTEGEFRAFSAVCSHGGCTVQEVTDIIHCLCHGSVFAIADGAVLRGPATEPLEAFEVTVDGTDITLV</sequence>
<dbReference type="Proteomes" id="UP001596540">
    <property type="component" value="Unassembled WGS sequence"/>
</dbReference>
<organism evidence="11 12">
    <name type="scientific">Marinactinospora rubrisoli</name>
    <dbReference type="NCBI Taxonomy" id="2715399"/>
    <lineage>
        <taxon>Bacteria</taxon>
        <taxon>Bacillati</taxon>
        <taxon>Actinomycetota</taxon>
        <taxon>Actinomycetes</taxon>
        <taxon>Streptosporangiales</taxon>
        <taxon>Nocardiopsidaceae</taxon>
        <taxon>Marinactinospora</taxon>
    </lineage>
</organism>
<protein>
    <recommendedName>
        <fullName evidence="2">Cytochrome bc1 complex Rieske iron-sulfur subunit</fullName>
    </recommendedName>
    <alternativeName>
        <fullName evidence="8">Cytochrome bc1 reductase complex subunit QcrA</fullName>
    </alternativeName>
</protein>
<reference evidence="12" key="1">
    <citation type="journal article" date="2019" name="Int. J. Syst. Evol. Microbiol.">
        <title>The Global Catalogue of Microorganisms (GCM) 10K type strain sequencing project: providing services to taxonomists for standard genome sequencing and annotation.</title>
        <authorList>
            <consortium name="The Broad Institute Genomics Platform"/>
            <consortium name="The Broad Institute Genome Sequencing Center for Infectious Disease"/>
            <person name="Wu L."/>
            <person name="Ma J."/>
        </authorList>
    </citation>
    <scope>NUCLEOTIDE SEQUENCE [LARGE SCALE GENOMIC DNA]</scope>
    <source>
        <strain evidence="12">CGMCC 4.7382</strain>
    </source>
</reference>
<keyword evidence="7" id="KW-1015">Disulfide bond</keyword>
<dbReference type="InterPro" id="IPR014349">
    <property type="entry name" value="Rieske_Fe-S_prot"/>
</dbReference>
<evidence type="ECO:0000259" key="10">
    <source>
        <dbReference type="PROSITE" id="PS51296"/>
    </source>
</evidence>
<dbReference type="PROSITE" id="PS51296">
    <property type="entry name" value="RIESKE"/>
    <property type="match status" value="1"/>
</dbReference>
<dbReference type="CDD" id="cd03467">
    <property type="entry name" value="Rieske"/>
    <property type="match status" value="1"/>
</dbReference>
<proteinExistence type="predicted"/>
<dbReference type="EMBL" id="JBHTBH010000012">
    <property type="protein sequence ID" value="MFC7330556.1"/>
    <property type="molecule type" value="Genomic_DNA"/>
</dbReference>
<evidence type="ECO:0000256" key="6">
    <source>
        <dbReference type="ARBA" id="ARBA00023014"/>
    </source>
</evidence>
<dbReference type="PROSITE" id="PS51318">
    <property type="entry name" value="TAT"/>
    <property type="match status" value="1"/>
</dbReference>
<dbReference type="PRINTS" id="PR00162">
    <property type="entry name" value="RIESKE"/>
</dbReference>
<evidence type="ECO:0000256" key="8">
    <source>
        <dbReference type="ARBA" id="ARBA00029586"/>
    </source>
</evidence>
<feature type="domain" description="Rieske" evidence="10">
    <location>
        <begin position="49"/>
        <end position="140"/>
    </location>
</feature>
<evidence type="ECO:0000256" key="9">
    <source>
        <dbReference type="ARBA" id="ARBA00034078"/>
    </source>
</evidence>
<dbReference type="Pfam" id="PF00355">
    <property type="entry name" value="Rieske"/>
    <property type="match status" value="1"/>
</dbReference>
<comment type="function">
    <text evidence="1">Iron-sulfur subunit of the cytochrome bc1 complex, an essential component of the respiratory electron transport chain required for ATP synthesis. The bc1 complex catalyzes the oxidation of menaquinol and the reduction of cytochrome c in the respiratory chain. The bc1 complex operates through a Q-cycle mechanism that couples electron transfer to generation of the proton gradient that drives ATP synthesis.</text>
</comment>
<evidence type="ECO:0000313" key="12">
    <source>
        <dbReference type="Proteomes" id="UP001596540"/>
    </source>
</evidence>
<dbReference type="Gene3D" id="2.102.10.10">
    <property type="entry name" value="Rieske [2Fe-2S] iron-sulphur domain"/>
    <property type="match status" value="1"/>
</dbReference>
<evidence type="ECO:0000256" key="5">
    <source>
        <dbReference type="ARBA" id="ARBA00023004"/>
    </source>
</evidence>
<dbReference type="SUPFAM" id="SSF50022">
    <property type="entry name" value="ISP domain"/>
    <property type="match status" value="1"/>
</dbReference>
<keyword evidence="6" id="KW-0411">Iron-sulfur</keyword>
<keyword evidence="4" id="KW-0479">Metal-binding</keyword>
<dbReference type="PANTHER" id="PTHR10134">
    <property type="entry name" value="CYTOCHROME B-C1 COMPLEX SUBUNIT RIESKE, MITOCHONDRIAL"/>
    <property type="match status" value="1"/>
</dbReference>
<evidence type="ECO:0000256" key="2">
    <source>
        <dbReference type="ARBA" id="ARBA00015816"/>
    </source>
</evidence>
<accession>A0ABW2KKP8</accession>
<comment type="cofactor">
    <cofactor evidence="9">
        <name>[2Fe-2S] cluster</name>
        <dbReference type="ChEBI" id="CHEBI:190135"/>
    </cofactor>
</comment>
<keyword evidence="5" id="KW-0408">Iron</keyword>
<evidence type="ECO:0000256" key="1">
    <source>
        <dbReference type="ARBA" id="ARBA00002494"/>
    </source>
</evidence>
<name>A0ABW2KKP8_9ACTN</name>
<comment type="caution">
    <text evidence="11">The sequence shown here is derived from an EMBL/GenBank/DDBJ whole genome shotgun (WGS) entry which is preliminary data.</text>
</comment>
<dbReference type="InterPro" id="IPR017941">
    <property type="entry name" value="Rieske_2Fe-2S"/>
</dbReference>
<evidence type="ECO:0000256" key="3">
    <source>
        <dbReference type="ARBA" id="ARBA00022714"/>
    </source>
</evidence>
<dbReference type="InterPro" id="IPR005805">
    <property type="entry name" value="Rieske_Fe-S_prot_C"/>
</dbReference>
<evidence type="ECO:0000256" key="7">
    <source>
        <dbReference type="ARBA" id="ARBA00023157"/>
    </source>
</evidence>
<dbReference type="InterPro" id="IPR036922">
    <property type="entry name" value="Rieske_2Fe-2S_sf"/>
</dbReference>
<keyword evidence="3" id="KW-0001">2Fe-2S</keyword>